<dbReference type="InterPro" id="IPR005238">
    <property type="entry name" value="ComB-like"/>
</dbReference>
<accession>A0A9D1M1E7</accession>
<dbReference type="InterPro" id="IPR036702">
    <property type="entry name" value="ComB-like_sf"/>
</dbReference>
<comment type="cofactor">
    <cofactor evidence="1">
        <name>Mg(2+)</name>
        <dbReference type="ChEBI" id="CHEBI:18420"/>
    </cofactor>
</comment>
<comment type="caution">
    <text evidence="8">The sequence shown here is derived from an EMBL/GenBank/DDBJ whole genome shotgun (WGS) entry which is preliminary data.</text>
</comment>
<dbReference type="GO" id="GO:0050532">
    <property type="term" value="F:2-phosphosulfolactate phosphatase activity"/>
    <property type="evidence" value="ECO:0007669"/>
    <property type="project" value="UniProtKB-EC"/>
</dbReference>
<protein>
    <recommendedName>
        <fullName evidence="4">Probable 2-phosphosulfolactate phosphatase</fullName>
        <ecNumber evidence="3">3.1.3.71</ecNumber>
    </recommendedName>
</protein>
<dbReference type="PANTHER" id="PTHR37311">
    <property type="entry name" value="2-PHOSPHOSULFOLACTATE PHOSPHATASE-RELATED"/>
    <property type="match status" value="1"/>
</dbReference>
<proteinExistence type="inferred from homology"/>
<evidence type="ECO:0000256" key="4">
    <source>
        <dbReference type="ARBA" id="ARBA00021948"/>
    </source>
</evidence>
<reference evidence="8" key="1">
    <citation type="submission" date="2020-10" db="EMBL/GenBank/DDBJ databases">
        <authorList>
            <person name="Gilroy R."/>
        </authorList>
    </citation>
    <scope>NUCLEOTIDE SEQUENCE</scope>
    <source>
        <strain evidence="8">CHK195-15760</strain>
    </source>
</reference>
<dbReference type="EMBL" id="DVNH01000030">
    <property type="protein sequence ID" value="HIU51884.1"/>
    <property type="molecule type" value="Genomic_DNA"/>
</dbReference>
<evidence type="ECO:0000256" key="3">
    <source>
        <dbReference type="ARBA" id="ARBA00012953"/>
    </source>
</evidence>
<organism evidence="8 9">
    <name type="scientific">Candidatus Merdicola faecigallinarum</name>
    <dbReference type="NCBI Taxonomy" id="2840862"/>
    <lineage>
        <taxon>Bacteria</taxon>
        <taxon>Bacillati</taxon>
        <taxon>Bacillota</taxon>
        <taxon>Clostridia</taxon>
        <taxon>Candidatus Merdicola</taxon>
    </lineage>
</organism>
<dbReference type="SUPFAM" id="SSF142823">
    <property type="entry name" value="ComB-like"/>
    <property type="match status" value="1"/>
</dbReference>
<evidence type="ECO:0000256" key="7">
    <source>
        <dbReference type="ARBA" id="ARBA00033711"/>
    </source>
</evidence>
<evidence type="ECO:0000313" key="9">
    <source>
        <dbReference type="Proteomes" id="UP000824093"/>
    </source>
</evidence>
<dbReference type="Proteomes" id="UP000824093">
    <property type="component" value="Unassembled WGS sequence"/>
</dbReference>
<gene>
    <name evidence="8" type="ORF">IAB70_04615</name>
</gene>
<dbReference type="EC" id="3.1.3.71" evidence="3"/>
<reference evidence="8" key="2">
    <citation type="journal article" date="2021" name="PeerJ">
        <title>Extensive microbial diversity within the chicken gut microbiome revealed by metagenomics and culture.</title>
        <authorList>
            <person name="Gilroy R."/>
            <person name="Ravi A."/>
            <person name="Getino M."/>
            <person name="Pursley I."/>
            <person name="Horton D.L."/>
            <person name="Alikhan N.F."/>
            <person name="Baker D."/>
            <person name="Gharbi K."/>
            <person name="Hall N."/>
            <person name="Watson M."/>
            <person name="Adriaenssens E.M."/>
            <person name="Foster-Nyarko E."/>
            <person name="Jarju S."/>
            <person name="Secka A."/>
            <person name="Antonio M."/>
            <person name="Oren A."/>
            <person name="Chaudhuri R.R."/>
            <person name="La Ragione R."/>
            <person name="Hildebrand F."/>
            <person name="Pallen M.J."/>
        </authorList>
    </citation>
    <scope>NUCLEOTIDE SEQUENCE</scope>
    <source>
        <strain evidence="8">CHK195-15760</strain>
    </source>
</reference>
<evidence type="ECO:0000256" key="2">
    <source>
        <dbReference type="ARBA" id="ARBA00009997"/>
    </source>
</evidence>
<dbReference type="Gene3D" id="3.90.1560.10">
    <property type="entry name" value="ComB-like"/>
    <property type="match status" value="1"/>
</dbReference>
<evidence type="ECO:0000256" key="5">
    <source>
        <dbReference type="ARBA" id="ARBA00022801"/>
    </source>
</evidence>
<comment type="similarity">
    <text evidence="2">Belongs to the ComB family.</text>
</comment>
<dbReference type="PANTHER" id="PTHR37311:SF1">
    <property type="entry name" value="2-PHOSPHOSULFOLACTATE PHOSPHATASE-RELATED"/>
    <property type="match status" value="1"/>
</dbReference>
<dbReference type="Pfam" id="PF04029">
    <property type="entry name" value="2-ph_phosp"/>
    <property type="match status" value="1"/>
</dbReference>
<sequence>MKINILYGVEGAKKAEGLAVIIDVFRAFSLECYMMDRGAKKIIPVADKDLAYLLKERNPEFLLVGERNGKMLEGFDYGNSPTQMEKADLKDKIIVHTTSSGTQGLANAIHAKEVITGSLVNAKAIVEYIKQRGYEEVSLVCMGWNGKEQTDEDNLCAEYIKSMLENKEINMEEKISELKETNGAKFFDKEKQEIFPENDFYYCTAINKFNFVLLLKKVTDDIKWIQKVELKKQ</sequence>
<evidence type="ECO:0000256" key="6">
    <source>
        <dbReference type="ARBA" id="ARBA00022842"/>
    </source>
</evidence>
<name>A0A9D1M1E7_9FIRM</name>
<dbReference type="AlphaFoldDB" id="A0A9D1M1E7"/>
<evidence type="ECO:0000256" key="1">
    <source>
        <dbReference type="ARBA" id="ARBA00001946"/>
    </source>
</evidence>
<dbReference type="GO" id="GO:0000287">
    <property type="term" value="F:magnesium ion binding"/>
    <property type="evidence" value="ECO:0007669"/>
    <property type="project" value="InterPro"/>
</dbReference>
<comment type="catalytic activity">
    <reaction evidence="7">
        <text>(2R)-O-phospho-3-sulfolactate + H2O = (2R)-3-sulfolactate + phosphate</text>
        <dbReference type="Rhea" id="RHEA:23416"/>
        <dbReference type="ChEBI" id="CHEBI:15377"/>
        <dbReference type="ChEBI" id="CHEBI:15597"/>
        <dbReference type="ChEBI" id="CHEBI:43474"/>
        <dbReference type="ChEBI" id="CHEBI:58738"/>
        <dbReference type="EC" id="3.1.3.71"/>
    </reaction>
</comment>
<dbReference type="GO" id="GO:0050545">
    <property type="term" value="F:sulfopyruvate decarboxylase activity"/>
    <property type="evidence" value="ECO:0007669"/>
    <property type="project" value="TreeGrafter"/>
</dbReference>
<keyword evidence="6" id="KW-0460">Magnesium</keyword>
<evidence type="ECO:0000313" key="8">
    <source>
        <dbReference type="EMBL" id="HIU51884.1"/>
    </source>
</evidence>
<keyword evidence="5" id="KW-0378">Hydrolase</keyword>